<dbReference type="InterPro" id="IPR044816">
    <property type="entry name" value="BURP"/>
</dbReference>
<keyword evidence="5" id="KW-1185">Reference proteome</keyword>
<protein>
    <submittedName>
        <fullName evidence="4">BURP domain-containing protein</fullName>
    </submittedName>
</protein>
<dbReference type="SMART" id="SM01045">
    <property type="entry name" value="BURP"/>
    <property type="match status" value="1"/>
</dbReference>
<evidence type="ECO:0000259" key="3">
    <source>
        <dbReference type="PROSITE" id="PS51277"/>
    </source>
</evidence>
<evidence type="ECO:0000256" key="1">
    <source>
        <dbReference type="SAM" id="MobiDB-lite"/>
    </source>
</evidence>
<feature type="region of interest" description="Disordered" evidence="1">
    <location>
        <begin position="36"/>
        <end position="56"/>
    </location>
</feature>
<dbReference type="EMBL" id="JARAOO010000005">
    <property type="protein sequence ID" value="KAJ7967340.1"/>
    <property type="molecule type" value="Genomic_DNA"/>
</dbReference>
<evidence type="ECO:0000313" key="5">
    <source>
        <dbReference type="Proteomes" id="UP001163823"/>
    </source>
</evidence>
<proteinExistence type="predicted"/>
<dbReference type="InterPro" id="IPR004873">
    <property type="entry name" value="BURP_dom"/>
</dbReference>
<comment type="caution">
    <text evidence="4">The sequence shown here is derived from an EMBL/GenBank/DDBJ whole genome shotgun (WGS) entry which is preliminary data.</text>
</comment>
<dbReference type="PROSITE" id="PS51277">
    <property type="entry name" value="BURP"/>
    <property type="match status" value="1"/>
</dbReference>
<reference evidence="4" key="1">
    <citation type="journal article" date="2023" name="Science">
        <title>Elucidation of the pathway for biosynthesis of saponin adjuvants from the soapbark tree.</title>
        <authorList>
            <person name="Reed J."/>
            <person name="Orme A."/>
            <person name="El-Demerdash A."/>
            <person name="Owen C."/>
            <person name="Martin L.B.B."/>
            <person name="Misra R.C."/>
            <person name="Kikuchi S."/>
            <person name="Rejzek M."/>
            <person name="Martin A.C."/>
            <person name="Harkess A."/>
            <person name="Leebens-Mack J."/>
            <person name="Louveau T."/>
            <person name="Stephenson M.J."/>
            <person name="Osbourn A."/>
        </authorList>
    </citation>
    <scope>NUCLEOTIDE SEQUENCE</scope>
    <source>
        <strain evidence="4">S10</strain>
    </source>
</reference>
<evidence type="ECO:0000256" key="2">
    <source>
        <dbReference type="SAM" id="SignalP"/>
    </source>
</evidence>
<gene>
    <name evidence="4" type="ORF">O6P43_011610</name>
</gene>
<organism evidence="4 5">
    <name type="scientific">Quillaja saponaria</name>
    <name type="common">Soap bark tree</name>
    <dbReference type="NCBI Taxonomy" id="32244"/>
    <lineage>
        <taxon>Eukaryota</taxon>
        <taxon>Viridiplantae</taxon>
        <taxon>Streptophyta</taxon>
        <taxon>Embryophyta</taxon>
        <taxon>Tracheophyta</taxon>
        <taxon>Spermatophyta</taxon>
        <taxon>Magnoliopsida</taxon>
        <taxon>eudicotyledons</taxon>
        <taxon>Gunneridae</taxon>
        <taxon>Pentapetalae</taxon>
        <taxon>rosids</taxon>
        <taxon>fabids</taxon>
        <taxon>Fabales</taxon>
        <taxon>Quillajaceae</taxon>
        <taxon>Quillaja</taxon>
    </lineage>
</organism>
<keyword evidence="2" id="KW-0732">Signal</keyword>
<feature type="domain" description="BURP" evidence="3">
    <location>
        <begin position="118"/>
        <end position="335"/>
    </location>
</feature>
<accession>A0AAD7LZS7</accession>
<dbReference type="PANTHER" id="PTHR31236:SF32">
    <property type="entry name" value="BURP DOMAIN PROTEIN USPL1-LIKE"/>
    <property type="match status" value="1"/>
</dbReference>
<dbReference type="PANTHER" id="PTHR31236">
    <property type="entry name" value="BURP DOMAIN PROTEIN USPL1-LIKE"/>
    <property type="match status" value="1"/>
</dbReference>
<feature type="signal peptide" evidence="2">
    <location>
        <begin position="1"/>
        <end position="26"/>
    </location>
</feature>
<feature type="chain" id="PRO_5042011742" evidence="2">
    <location>
        <begin position="27"/>
        <end position="339"/>
    </location>
</feature>
<dbReference type="Proteomes" id="UP001163823">
    <property type="component" value="Chromosome 5"/>
</dbReference>
<feature type="compositionally biased region" description="Basic and acidic residues" evidence="1">
    <location>
        <begin position="36"/>
        <end position="52"/>
    </location>
</feature>
<name>A0AAD7LZS7_QUISA</name>
<evidence type="ECO:0000313" key="4">
    <source>
        <dbReference type="EMBL" id="KAJ7967340.1"/>
    </source>
</evidence>
<sequence length="339" mass="38352">MMGLKTVALSLFLYLLLLMCVHRISARELAAEHWEEFNSDHDSRTQDGKMEDTAGNMSLKLPLDNGSHSEEISTFAASMVDNVLKMVTDDAHRGTHTEHINSHHSTHMHHMDPSIKVFFTMKDLKVGKRMTIYFPKRDPATSPHFLPREEADSVPFSLKELPYLLQKYNFLRDSPQAKAMEDTLRECESKPIKGETKFCATSLESMLDFTHSIFGLMSQFNVLSTIHLTKSSTNFQNYTFLDIPEEISAPKIVACHTMPYPYAVFYCHNQESESKVYEVSLGGDNGDRVKAVVVCHLDTSNWGHNHSSFRVLGIEPGTSPVCHFFPADNLVYVPKSTSL</sequence>
<dbReference type="Pfam" id="PF03181">
    <property type="entry name" value="BURP"/>
    <property type="match status" value="1"/>
</dbReference>
<dbReference type="AlphaFoldDB" id="A0AAD7LZS7"/>
<dbReference type="KEGG" id="qsa:O6P43_011610"/>